<dbReference type="OrthoDB" id="389260at2759"/>
<keyword evidence="2" id="KW-1185">Reference proteome</keyword>
<evidence type="ECO:0000313" key="2">
    <source>
        <dbReference type="Proteomes" id="UP000006319"/>
    </source>
</evidence>
<protein>
    <submittedName>
        <fullName evidence="1">CYIR protein</fullName>
    </submittedName>
</protein>
<accession>K6UP08</accession>
<dbReference type="RefSeq" id="XP_004228196.1">
    <property type="nucleotide sequence ID" value="XM_004228148.1"/>
</dbReference>
<feature type="non-terminal residue" evidence="1">
    <location>
        <position position="1"/>
    </location>
</feature>
<reference evidence="1 2" key="1">
    <citation type="journal article" date="2012" name="Nat. Genet.">
        <title>Plasmodium cynomolgi genome sequences provide insight into Plasmodium vivax and the monkey malaria clade.</title>
        <authorList>
            <person name="Tachibana S."/>
            <person name="Sullivan S.A."/>
            <person name="Kawai S."/>
            <person name="Nakamura S."/>
            <person name="Kim H.R."/>
            <person name="Goto N."/>
            <person name="Arisue N."/>
            <person name="Palacpac N.M.Q."/>
            <person name="Honma H."/>
            <person name="Yagi M."/>
            <person name="Tougan T."/>
            <person name="Katakai Y."/>
            <person name="Kaneko O."/>
            <person name="Mita T."/>
            <person name="Kita K."/>
            <person name="Yasutomi Y."/>
            <person name="Sutton P.L."/>
            <person name="Shakhbatyan R."/>
            <person name="Horii T."/>
            <person name="Yasunaga T."/>
            <person name="Barnwell J.W."/>
            <person name="Escalante A.A."/>
            <person name="Carlton J.M."/>
            <person name="Tanabe K."/>
        </authorList>
    </citation>
    <scope>NUCLEOTIDE SEQUENCE [LARGE SCALE GENOMIC DNA]</scope>
    <source>
        <strain evidence="1 2">B</strain>
    </source>
</reference>
<name>K6UP08_PLACD</name>
<dbReference type="Pfam" id="PF05795">
    <property type="entry name" value="Plasmodium_Vir"/>
    <property type="match status" value="1"/>
</dbReference>
<sequence>VKQLCIKLVRHLCKLNQENSSKRSNYCNYIRYWLFEQIGVIYTGESASIGDEPFFKKLIETWEIINMFKLKSTCNPEKIKGVNLNELKNRIFSYIYFKNLEEIKKISNENGKDCNNQYMTNIWIDIVEV</sequence>
<dbReference type="InterPro" id="IPR008780">
    <property type="entry name" value="Plasmodium_Vir"/>
</dbReference>
<dbReference type="EMBL" id="DF158339">
    <property type="protein sequence ID" value="GAB69978.1"/>
    <property type="molecule type" value="Genomic_DNA"/>
</dbReference>
<gene>
    <name evidence="1" type="ORF">PCYB_007270</name>
</gene>
<evidence type="ECO:0000313" key="1">
    <source>
        <dbReference type="EMBL" id="GAB69978.1"/>
    </source>
</evidence>
<dbReference type="GeneID" id="14696520"/>
<dbReference type="Proteomes" id="UP000006319">
    <property type="component" value="Unassembled WGS sequence"/>
</dbReference>
<dbReference type="VEuPathDB" id="PlasmoDB:PCYB_007270"/>
<dbReference type="AlphaFoldDB" id="K6UP08"/>
<organism evidence="1 2">
    <name type="scientific">Plasmodium cynomolgi (strain B)</name>
    <dbReference type="NCBI Taxonomy" id="1120755"/>
    <lineage>
        <taxon>Eukaryota</taxon>
        <taxon>Sar</taxon>
        <taxon>Alveolata</taxon>
        <taxon>Apicomplexa</taxon>
        <taxon>Aconoidasida</taxon>
        <taxon>Haemosporida</taxon>
        <taxon>Plasmodiidae</taxon>
        <taxon>Plasmodium</taxon>
        <taxon>Plasmodium (Plasmodium)</taxon>
    </lineage>
</organism>
<dbReference type="KEGG" id="pcy:PCYB_007270"/>
<feature type="non-terminal residue" evidence="1">
    <location>
        <position position="129"/>
    </location>
</feature>
<proteinExistence type="predicted"/>